<evidence type="ECO:0000256" key="8">
    <source>
        <dbReference type="ARBA" id="ARBA00022825"/>
    </source>
</evidence>
<dbReference type="InterPro" id="IPR023828">
    <property type="entry name" value="Peptidase_S8_Ser-AS"/>
</dbReference>
<keyword evidence="6" id="KW-0479">Metal-binding</keyword>
<dbReference type="Pfam" id="PF05922">
    <property type="entry name" value="Inhibitor_I9"/>
    <property type="match status" value="1"/>
</dbReference>
<evidence type="ECO:0000259" key="17">
    <source>
        <dbReference type="Pfam" id="PF00082"/>
    </source>
</evidence>
<evidence type="ECO:0000256" key="6">
    <source>
        <dbReference type="ARBA" id="ARBA00022723"/>
    </source>
</evidence>
<dbReference type="InterPro" id="IPR034202">
    <property type="entry name" value="Subtilisin_Carlsberg-like"/>
</dbReference>
<dbReference type="AlphaFoldDB" id="V9NCC2"/>
<evidence type="ECO:0000256" key="3">
    <source>
        <dbReference type="ARBA" id="ARBA00011073"/>
    </source>
</evidence>
<comment type="catalytic activity">
    <reaction evidence="11">
        <text>Hydrolysis of proteins with broad specificity for peptide bonds, and a preference for a large uncharged residue in P1. Hydrolyzes peptide amides.</text>
        <dbReference type="EC" id="3.4.21.62"/>
    </reaction>
</comment>
<feature type="chain" id="PRO_5004780033" description="subtilisin" evidence="16">
    <location>
        <begin position="30"/>
        <end position="384"/>
    </location>
</feature>
<evidence type="ECO:0000256" key="14">
    <source>
        <dbReference type="PROSITE-ProRule" id="PRU01240"/>
    </source>
</evidence>
<evidence type="ECO:0000313" key="19">
    <source>
        <dbReference type="EMBL" id="AGL76445.1"/>
    </source>
</evidence>
<evidence type="ECO:0000256" key="15">
    <source>
        <dbReference type="RuleBase" id="RU003355"/>
    </source>
</evidence>
<keyword evidence="4" id="KW-0964">Secreted</keyword>
<dbReference type="FunFam" id="3.40.50.200:FF:000055">
    <property type="entry name" value="Tk-subtilisin"/>
    <property type="match status" value="1"/>
</dbReference>
<dbReference type="EMBL" id="KC020609">
    <property type="protein sequence ID" value="AGL76445.1"/>
    <property type="molecule type" value="Genomic_DNA"/>
</dbReference>
<keyword evidence="5 14" id="KW-0645">Protease</keyword>
<dbReference type="InterPro" id="IPR000209">
    <property type="entry name" value="Peptidase_S8/S53_dom"/>
</dbReference>
<dbReference type="InterPro" id="IPR022398">
    <property type="entry name" value="Peptidase_S8_His-AS"/>
</dbReference>
<dbReference type="EC" id="3.4.21.62" evidence="12"/>
<evidence type="ECO:0000256" key="11">
    <source>
        <dbReference type="ARBA" id="ARBA00023529"/>
    </source>
</evidence>
<feature type="signal peptide" evidence="16">
    <location>
        <begin position="1"/>
        <end position="29"/>
    </location>
</feature>
<evidence type="ECO:0000256" key="10">
    <source>
        <dbReference type="ARBA" id="ARBA00022969"/>
    </source>
</evidence>
<keyword evidence="16" id="KW-0732">Signal</keyword>
<dbReference type="InterPro" id="IPR015500">
    <property type="entry name" value="Peptidase_S8_subtilisin-rel"/>
</dbReference>
<dbReference type="SUPFAM" id="SSF52743">
    <property type="entry name" value="Subtilisin-like"/>
    <property type="match status" value="1"/>
</dbReference>
<dbReference type="InterPro" id="IPR036852">
    <property type="entry name" value="Peptidase_S8/S53_dom_sf"/>
</dbReference>
<keyword evidence="7 14" id="KW-0378">Hydrolase</keyword>
<protein>
    <recommendedName>
        <fullName evidence="12">subtilisin</fullName>
        <ecNumber evidence="12">3.4.21.62</ecNumber>
    </recommendedName>
</protein>
<dbReference type="CDD" id="cd07477">
    <property type="entry name" value="Peptidases_S8_Subtilisin_subset"/>
    <property type="match status" value="1"/>
</dbReference>
<dbReference type="InterPro" id="IPR037045">
    <property type="entry name" value="S8pro/Inhibitor_I9_sf"/>
</dbReference>
<comment type="cofactor">
    <cofactor evidence="1">
        <name>Ca(2+)</name>
        <dbReference type="ChEBI" id="CHEBI:29108"/>
    </cofactor>
</comment>
<dbReference type="PANTHER" id="PTHR43806:SF11">
    <property type="entry name" value="CEREVISIN-RELATED"/>
    <property type="match status" value="1"/>
</dbReference>
<evidence type="ECO:0000256" key="12">
    <source>
        <dbReference type="ARBA" id="ARBA00023619"/>
    </source>
</evidence>
<evidence type="ECO:0000256" key="5">
    <source>
        <dbReference type="ARBA" id="ARBA00022670"/>
    </source>
</evidence>
<dbReference type="GO" id="GO:0006508">
    <property type="term" value="P:proteolysis"/>
    <property type="evidence" value="ECO:0007669"/>
    <property type="project" value="UniProtKB-KW"/>
</dbReference>
<dbReference type="GO" id="GO:0030435">
    <property type="term" value="P:sporulation resulting in formation of a cellular spore"/>
    <property type="evidence" value="ECO:0007669"/>
    <property type="project" value="UniProtKB-KW"/>
</dbReference>
<dbReference type="PANTHER" id="PTHR43806">
    <property type="entry name" value="PEPTIDASE S8"/>
    <property type="match status" value="1"/>
</dbReference>
<evidence type="ECO:0000256" key="4">
    <source>
        <dbReference type="ARBA" id="ARBA00022525"/>
    </source>
</evidence>
<proteinExistence type="inferred from homology"/>
<dbReference type="GO" id="GO:0046872">
    <property type="term" value="F:metal ion binding"/>
    <property type="evidence" value="ECO:0007669"/>
    <property type="project" value="UniProtKB-KW"/>
</dbReference>
<dbReference type="PROSITE" id="PS00136">
    <property type="entry name" value="SUBTILASE_ASP"/>
    <property type="match status" value="1"/>
</dbReference>
<dbReference type="PRINTS" id="PR00723">
    <property type="entry name" value="SUBTILISIN"/>
</dbReference>
<accession>V9NCC2</accession>
<dbReference type="Gene3D" id="3.30.70.80">
    <property type="entry name" value="Peptidase S8 propeptide/proteinase inhibitor I9"/>
    <property type="match status" value="1"/>
</dbReference>
<dbReference type="GO" id="GO:0005576">
    <property type="term" value="C:extracellular region"/>
    <property type="evidence" value="ECO:0007669"/>
    <property type="project" value="UniProtKB-SubCell"/>
</dbReference>
<name>V9NCC2_BACMO</name>
<keyword evidence="9" id="KW-0106">Calcium</keyword>
<dbReference type="Pfam" id="PF00082">
    <property type="entry name" value="Peptidase_S8"/>
    <property type="match status" value="1"/>
</dbReference>
<dbReference type="SMR" id="V9NCC2"/>
<feature type="domain" description="Inhibitor I9" evidence="18">
    <location>
        <begin position="38"/>
        <end position="102"/>
    </location>
</feature>
<feature type="active site" description="Charge relay system" evidence="13 14">
    <location>
        <position position="138"/>
    </location>
</feature>
<sequence>MRSKKLWISLLFAFTLIFTMASSNMSAQAAGKNSEEKKYIVGFKQTMGAMSTAKKKDVISEKGGKVQKQFKYVNAATATLDEKAVKELKKDPSVAYVEEDHVAHEYAQSVPYGISQIKAPALHSQGYTGSNVKVAVIDSGIDSSHPDLNVRGGASFVPSETNPYQDGSSHGTHVAGTVAALNNTIGVLGVAPSASLYAVKVLDSTGSGQYSWIINGIEWAISNNMYVINMSLGGPSGSTALKTVVDKAVASGIVVVAAAGNEGSSGSTSTVGYPAKYPSTIAVGAVNSSNQRASFSSAGSELDVMAPGVSIQSTLPGGTYGSYNGTSMATPHVAGAAALILSKHPTWSNAQVRDRLESTATNLGSSFYYGKGLINVQIVQAAAQ</sequence>
<feature type="active site" description="Charge relay system" evidence="13 14">
    <location>
        <position position="170"/>
    </location>
</feature>
<dbReference type="PROSITE" id="PS00138">
    <property type="entry name" value="SUBTILASE_SER"/>
    <property type="match status" value="1"/>
</dbReference>
<dbReference type="Gene3D" id="3.40.50.200">
    <property type="entry name" value="Peptidase S8/S53 domain"/>
    <property type="match status" value="1"/>
</dbReference>
<comment type="subcellular location">
    <subcellularLocation>
        <location evidence="2">Secreted</location>
    </subcellularLocation>
</comment>
<dbReference type="InterPro" id="IPR023827">
    <property type="entry name" value="Peptidase_S8_Asp-AS"/>
</dbReference>
<evidence type="ECO:0000256" key="13">
    <source>
        <dbReference type="PIRSR" id="PIRSR615500-1"/>
    </source>
</evidence>
<reference evidence="19" key="1">
    <citation type="submission" date="2012-10" db="EMBL/GenBank/DDBJ databases">
        <title>Cloning and sequence analysis of a subtilisin BM1 from Bacillus mojavensis A21.</title>
        <authorList>
            <person name="Haddar A."/>
        </authorList>
    </citation>
    <scope>NUCLEOTIDE SEQUENCE</scope>
    <source>
        <strain evidence="19">A21</strain>
    </source>
</reference>
<dbReference type="InterPro" id="IPR050131">
    <property type="entry name" value="Peptidase_S8_subtilisin-like"/>
</dbReference>
<dbReference type="SUPFAM" id="SSF54897">
    <property type="entry name" value="Protease propeptides/inhibitors"/>
    <property type="match status" value="1"/>
</dbReference>
<dbReference type="PROSITE" id="PS51892">
    <property type="entry name" value="SUBTILASE"/>
    <property type="match status" value="1"/>
</dbReference>
<keyword evidence="8 14" id="KW-0720">Serine protease</keyword>
<dbReference type="PROSITE" id="PS00137">
    <property type="entry name" value="SUBTILASE_HIS"/>
    <property type="match status" value="1"/>
</dbReference>
<evidence type="ECO:0000256" key="2">
    <source>
        <dbReference type="ARBA" id="ARBA00004613"/>
    </source>
</evidence>
<evidence type="ECO:0000256" key="7">
    <source>
        <dbReference type="ARBA" id="ARBA00022801"/>
    </source>
</evidence>
<keyword evidence="10" id="KW-0749">Sporulation</keyword>
<feature type="domain" description="Peptidase S8/S53" evidence="17">
    <location>
        <begin position="129"/>
        <end position="372"/>
    </location>
</feature>
<dbReference type="InterPro" id="IPR010259">
    <property type="entry name" value="S8pro/Inhibitor_I9"/>
</dbReference>
<dbReference type="GO" id="GO:0004252">
    <property type="term" value="F:serine-type endopeptidase activity"/>
    <property type="evidence" value="ECO:0007669"/>
    <property type="project" value="UniProtKB-UniRule"/>
</dbReference>
<evidence type="ECO:0000256" key="16">
    <source>
        <dbReference type="SAM" id="SignalP"/>
    </source>
</evidence>
<organism evidence="19">
    <name type="scientific">Bacillus mojavensis</name>
    <dbReference type="NCBI Taxonomy" id="72360"/>
    <lineage>
        <taxon>Bacteria</taxon>
        <taxon>Bacillati</taxon>
        <taxon>Bacillota</taxon>
        <taxon>Bacilli</taxon>
        <taxon>Bacillales</taxon>
        <taxon>Bacillaceae</taxon>
        <taxon>Bacillus</taxon>
    </lineage>
</organism>
<evidence type="ECO:0000256" key="1">
    <source>
        <dbReference type="ARBA" id="ARBA00001913"/>
    </source>
</evidence>
<evidence type="ECO:0000259" key="18">
    <source>
        <dbReference type="Pfam" id="PF05922"/>
    </source>
</evidence>
<feature type="active site" description="Charge relay system" evidence="13 14">
    <location>
        <position position="327"/>
    </location>
</feature>
<evidence type="ECO:0000256" key="9">
    <source>
        <dbReference type="ARBA" id="ARBA00022837"/>
    </source>
</evidence>
<comment type="similarity">
    <text evidence="3 14 15">Belongs to the peptidase S8 family.</text>
</comment>